<evidence type="ECO:0000259" key="12">
    <source>
        <dbReference type="SMART" id="SM00965"/>
    </source>
</evidence>
<evidence type="ECO:0000256" key="6">
    <source>
        <dbReference type="ARBA" id="ARBA00023004"/>
    </source>
</evidence>
<evidence type="ECO:0000256" key="5">
    <source>
        <dbReference type="ARBA" id="ARBA00022692"/>
    </source>
</evidence>
<dbReference type="PROSITE" id="PS52016">
    <property type="entry name" value="TONB_DEPENDENT_REC_3"/>
    <property type="match status" value="1"/>
</dbReference>
<reference evidence="13" key="1">
    <citation type="submission" date="2021-04" db="EMBL/GenBank/DDBJ databases">
        <authorList>
            <person name="Rodrigo-Torres L."/>
            <person name="Arahal R. D."/>
            <person name="Lucena T."/>
        </authorList>
    </citation>
    <scope>NUCLEOTIDE SEQUENCE</scope>
    <source>
        <strain evidence="13">CECT 9275</strain>
    </source>
</reference>
<evidence type="ECO:0000256" key="11">
    <source>
        <dbReference type="RuleBase" id="RU003357"/>
    </source>
</evidence>
<evidence type="ECO:0000256" key="1">
    <source>
        <dbReference type="ARBA" id="ARBA00004571"/>
    </source>
</evidence>
<comment type="similarity">
    <text evidence="10 11">Belongs to the TonB-dependent receptor family.</text>
</comment>
<dbReference type="InterPro" id="IPR037066">
    <property type="entry name" value="Plug_dom_sf"/>
</dbReference>
<dbReference type="NCBIfam" id="TIGR04056">
    <property type="entry name" value="OMP_RagA_SusC"/>
    <property type="match status" value="1"/>
</dbReference>
<gene>
    <name evidence="13" type="ORF">DYBT9275_02236</name>
</gene>
<dbReference type="Gene3D" id="2.60.40.1120">
    <property type="entry name" value="Carboxypeptidase-like, regulatory domain"/>
    <property type="match status" value="1"/>
</dbReference>
<dbReference type="EMBL" id="CAJRAF010000002">
    <property type="protein sequence ID" value="CAG4999472.1"/>
    <property type="molecule type" value="Genomic_DNA"/>
</dbReference>
<keyword evidence="6" id="KW-0408">Iron</keyword>
<dbReference type="InterPro" id="IPR036942">
    <property type="entry name" value="Beta-barrel_TonB_sf"/>
</dbReference>
<evidence type="ECO:0000313" key="14">
    <source>
        <dbReference type="Proteomes" id="UP000680038"/>
    </source>
</evidence>
<dbReference type="InterPro" id="IPR039426">
    <property type="entry name" value="TonB-dep_rcpt-like"/>
</dbReference>
<name>A0A916N490_9BACT</name>
<comment type="caution">
    <text evidence="13">The sequence shown here is derived from an EMBL/GenBank/DDBJ whole genome shotgun (WGS) entry which is preliminary data.</text>
</comment>
<feature type="domain" description="Secretin/TonB short N-terminal" evidence="12">
    <location>
        <begin position="80"/>
        <end position="131"/>
    </location>
</feature>
<evidence type="ECO:0000256" key="8">
    <source>
        <dbReference type="ARBA" id="ARBA00023136"/>
    </source>
</evidence>
<dbReference type="SMART" id="SM00965">
    <property type="entry name" value="STN"/>
    <property type="match status" value="1"/>
</dbReference>
<dbReference type="NCBIfam" id="TIGR04057">
    <property type="entry name" value="SusC_RagA_signa"/>
    <property type="match status" value="1"/>
</dbReference>
<evidence type="ECO:0000256" key="4">
    <source>
        <dbReference type="ARBA" id="ARBA00022496"/>
    </source>
</evidence>
<dbReference type="InterPro" id="IPR008969">
    <property type="entry name" value="CarboxyPept-like_regulatory"/>
</dbReference>
<dbReference type="Pfam" id="PF07660">
    <property type="entry name" value="STN"/>
    <property type="match status" value="1"/>
</dbReference>
<dbReference type="InterPro" id="IPR023996">
    <property type="entry name" value="TonB-dep_OMP_SusC/RagA"/>
</dbReference>
<keyword evidence="4" id="KW-0406">Ion transport</keyword>
<evidence type="ECO:0000256" key="3">
    <source>
        <dbReference type="ARBA" id="ARBA00022452"/>
    </source>
</evidence>
<keyword evidence="4" id="KW-0410">Iron transport</keyword>
<dbReference type="Pfam" id="PF07715">
    <property type="entry name" value="Plug"/>
    <property type="match status" value="1"/>
</dbReference>
<dbReference type="Gene3D" id="2.40.170.20">
    <property type="entry name" value="TonB-dependent receptor, beta-barrel domain"/>
    <property type="match status" value="1"/>
</dbReference>
<keyword evidence="14" id="KW-1185">Reference proteome</keyword>
<keyword evidence="5 10" id="KW-0812">Transmembrane</keyword>
<dbReference type="InterPro" id="IPR012910">
    <property type="entry name" value="Plug_dom"/>
</dbReference>
<evidence type="ECO:0000256" key="7">
    <source>
        <dbReference type="ARBA" id="ARBA00023077"/>
    </source>
</evidence>
<protein>
    <submittedName>
        <fullName evidence="13">TonB-dependent receptor P3</fullName>
    </submittedName>
</protein>
<dbReference type="SUPFAM" id="SSF56935">
    <property type="entry name" value="Porins"/>
    <property type="match status" value="1"/>
</dbReference>
<dbReference type="Gene3D" id="2.170.130.10">
    <property type="entry name" value="TonB-dependent receptor, plug domain"/>
    <property type="match status" value="1"/>
</dbReference>
<proteinExistence type="inferred from homology"/>
<dbReference type="Gene3D" id="3.55.50.30">
    <property type="match status" value="1"/>
</dbReference>
<comment type="subcellular location">
    <subcellularLocation>
        <location evidence="1 10">Cell outer membrane</location>
        <topology evidence="1 10">Multi-pass membrane protein</topology>
    </subcellularLocation>
</comment>
<keyword evidence="3 10" id="KW-1134">Transmembrane beta strand</keyword>
<dbReference type="Pfam" id="PF00593">
    <property type="entry name" value="TonB_dep_Rec_b-barrel"/>
    <property type="match status" value="1"/>
</dbReference>
<dbReference type="Pfam" id="PF13715">
    <property type="entry name" value="CarbopepD_reg_2"/>
    <property type="match status" value="1"/>
</dbReference>
<dbReference type="InterPro" id="IPR023997">
    <property type="entry name" value="TonB-dep_OMP_SusC/RagA_CS"/>
</dbReference>
<evidence type="ECO:0000313" key="13">
    <source>
        <dbReference type="EMBL" id="CAG4999472.1"/>
    </source>
</evidence>
<dbReference type="GO" id="GO:0009279">
    <property type="term" value="C:cell outer membrane"/>
    <property type="evidence" value="ECO:0007669"/>
    <property type="project" value="UniProtKB-SubCell"/>
</dbReference>
<keyword evidence="8 10" id="KW-0472">Membrane</keyword>
<dbReference type="Proteomes" id="UP000680038">
    <property type="component" value="Unassembled WGS sequence"/>
</dbReference>
<organism evidence="13 14">
    <name type="scientific">Dyadobacter helix</name>
    <dbReference type="NCBI Taxonomy" id="2822344"/>
    <lineage>
        <taxon>Bacteria</taxon>
        <taxon>Pseudomonadati</taxon>
        <taxon>Bacteroidota</taxon>
        <taxon>Cytophagia</taxon>
        <taxon>Cytophagales</taxon>
        <taxon>Spirosomataceae</taxon>
        <taxon>Dyadobacter</taxon>
    </lineage>
</organism>
<dbReference type="InterPro" id="IPR011662">
    <property type="entry name" value="Secretin/TonB_short_N"/>
</dbReference>
<evidence type="ECO:0000256" key="10">
    <source>
        <dbReference type="PROSITE-ProRule" id="PRU01360"/>
    </source>
</evidence>
<evidence type="ECO:0000256" key="9">
    <source>
        <dbReference type="ARBA" id="ARBA00023237"/>
    </source>
</evidence>
<dbReference type="InterPro" id="IPR000531">
    <property type="entry name" value="Beta-barrel_TonB"/>
</dbReference>
<keyword evidence="2 10" id="KW-0813">Transport</keyword>
<keyword evidence="9 10" id="KW-0998">Cell outer membrane</keyword>
<dbReference type="RefSeq" id="WP_215238889.1">
    <property type="nucleotide sequence ID" value="NZ_CAJRAF010000002.1"/>
</dbReference>
<accession>A0A916N490</accession>
<dbReference type="SUPFAM" id="SSF49464">
    <property type="entry name" value="Carboxypeptidase regulatory domain-like"/>
    <property type="match status" value="1"/>
</dbReference>
<sequence length="1148" mass="125878">MKRTRYLIENNSSWPVNKVFSCLTPLSSKIMATFLFLSLAFVSQLVQGAVSGSEPKRIFLIKEGIFLQDALREVEKQTEYRFFYDHHQVNTKTRVSVNLNKVTIDEALAQLFQHTNIGYRINGRQILLSPQIKAKETSSVTTPREMQLIPAAAEFTVKGTVKTSTNEILPGVSIVLKGTSRGTTTNSEGQFELAIPSGTGTLVFSYIGYSTQEVEVGSRSELNVVMAENKQSLEEIVVIGFGTQKKVDVTGSISTISAEKVNQGFNQSVSHALQGRASGVTVIQNSGEPGSGVEIRIRGAGSINDNSPLYVVDGIISSIGGLNPADIESISILKDAASAAIYGSRGANGVVIVTTKKGKRDQKTTVSYNTSQGLQQAWKMPESLTAAERNTIHTEALRNDGTPTSETIWDYYTNPDNAVTRTDWFKEVFRPAYISTHDLAIRGGSGKSNYSFSLGYLDNNGIVMNTSNQRYNVRFNSQHEIAKNLTFGENISMVISKQKAADLRGAYNGVLSSALFNMRNTPVWEDKANQIYGSPSGDFPNPVASLNSRDNVNKGTTIGGNAYLEYKFLNMFTIKSDLAYNWGFGKNKNFTAIALGGGRGLTENSLSETYITNSSWIWNNVLSVDKTIGEHHIAGLIGMSAEEGITERTETGTAKNFSNQDPVLRYFNNAGTFPNHPTGSAEDYSLQGYFARVSYEFADKYLLAANIRRDGSSKFAPDKRWGVFPSVSGGWRISGEKFFDPLKKVVSDLKIRASWGQLGNDKIPNYQFYSTVSTVGSPTLNGSAFTAVAQNRMANTTIQWEKTTQTDIGIDLELMNSRLLFTADYYDKKTTDILVRVPLVSSYGVGEAPYRNAGEVSNKGYEFSLTYRSEPGSKLGYEITGNVAHVKNKLVTLGVSGAKEIFTSDYKNTQVGRIAEGEPIGHFYVLNALGIFQSQSEVNNYKNGEGNLIQPLAVAGDVKFQDVNGDGVISAKDRINAGNSFPLLTYSLNVAANYGGFDLSMLWSGSQGNKIFNGLKLGGTFMQGSTYNNSPEILDRWTPESPSNSVPRVTIKDLNSNKTYSTLYVEDGSFFRMKYLTLGYTFGGKLKKTGISKLRVFTTFQNLITLTKYTGFDPEIGADVDNSSNMYGVDRGTYPQAKAYILGLNFNF</sequence>
<keyword evidence="7 11" id="KW-0798">TonB box</keyword>
<keyword evidence="13" id="KW-0675">Receptor</keyword>
<dbReference type="AlphaFoldDB" id="A0A916N490"/>
<evidence type="ECO:0000256" key="2">
    <source>
        <dbReference type="ARBA" id="ARBA00022448"/>
    </source>
</evidence>
<dbReference type="GO" id="GO:0006826">
    <property type="term" value="P:iron ion transport"/>
    <property type="evidence" value="ECO:0007669"/>
    <property type="project" value="UniProtKB-KW"/>
</dbReference>